<dbReference type="GO" id="GO:0044550">
    <property type="term" value="P:secondary metabolite biosynthetic process"/>
    <property type="evidence" value="ECO:0007669"/>
    <property type="project" value="TreeGrafter"/>
</dbReference>
<dbReference type="Pfam" id="PF08659">
    <property type="entry name" value="KR"/>
    <property type="match status" value="1"/>
</dbReference>
<dbReference type="GO" id="GO:0004312">
    <property type="term" value="F:fatty acid synthase activity"/>
    <property type="evidence" value="ECO:0007669"/>
    <property type="project" value="TreeGrafter"/>
</dbReference>
<keyword evidence="1" id="KW-0596">Phosphopantetheine</keyword>
<reference evidence="13" key="1">
    <citation type="submission" date="2016-02" db="EMBL/GenBank/DDBJ databases">
        <title>Draft genome sequence of Microdochium bolleyi, a fungal endophyte of beachgrass.</title>
        <authorList>
            <consortium name="DOE Joint Genome Institute"/>
            <person name="David A.S."/>
            <person name="May G."/>
            <person name="Haridas S."/>
            <person name="Lim J."/>
            <person name="Wang M."/>
            <person name="Labutti K."/>
            <person name="Lipzen A."/>
            <person name="Barry K."/>
            <person name="Grigoriev I.V."/>
        </authorList>
    </citation>
    <scope>NUCLEOTIDE SEQUENCE [LARGE SCALE GENOMIC DNA]</scope>
    <source>
        <strain evidence="13">J235TASD1</strain>
    </source>
</reference>
<dbReference type="SMART" id="SM00827">
    <property type="entry name" value="PKS_AT"/>
    <property type="match status" value="1"/>
</dbReference>
<evidence type="ECO:0000256" key="8">
    <source>
        <dbReference type="SAM" id="MobiDB-lite"/>
    </source>
</evidence>
<evidence type="ECO:0000256" key="1">
    <source>
        <dbReference type="ARBA" id="ARBA00022450"/>
    </source>
</evidence>
<dbReference type="Gene3D" id="3.40.366.10">
    <property type="entry name" value="Malonyl-Coenzyme A Acyl Carrier Protein, domain 2"/>
    <property type="match status" value="1"/>
</dbReference>
<dbReference type="Pfam" id="PF00698">
    <property type="entry name" value="Acyl_transf_1"/>
    <property type="match status" value="1"/>
</dbReference>
<dbReference type="Gene3D" id="3.30.70.3290">
    <property type="match status" value="1"/>
</dbReference>
<keyword evidence="3" id="KW-0808">Transferase</keyword>
<dbReference type="InterPro" id="IPR050091">
    <property type="entry name" value="PKS_NRPS_Biosynth_Enz"/>
</dbReference>
<dbReference type="InterPro" id="IPR036291">
    <property type="entry name" value="NAD(P)-bd_dom_sf"/>
</dbReference>
<protein>
    <submittedName>
        <fullName evidence="12">Uncharacterized protein</fullName>
    </submittedName>
</protein>
<evidence type="ECO:0000256" key="2">
    <source>
        <dbReference type="ARBA" id="ARBA00022553"/>
    </source>
</evidence>
<dbReference type="Pfam" id="PF14765">
    <property type="entry name" value="PS-DH"/>
    <property type="match status" value="1"/>
</dbReference>
<gene>
    <name evidence="12" type="ORF">Micbo1qcDRAFT_209040</name>
</gene>
<dbReference type="FunFam" id="3.40.50.720:FF:000209">
    <property type="entry name" value="Polyketide synthase Pks12"/>
    <property type="match status" value="1"/>
</dbReference>
<dbReference type="SMART" id="SM00826">
    <property type="entry name" value="PKS_DH"/>
    <property type="match status" value="1"/>
</dbReference>
<dbReference type="InterPro" id="IPR020806">
    <property type="entry name" value="PKS_PP-bd"/>
</dbReference>
<evidence type="ECO:0000259" key="9">
    <source>
        <dbReference type="PROSITE" id="PS50075"/>
    </source>
</evidence>
<feature type="active site" description="Proton donor; for dehydratase activity" evidence="7">
    <location>
        <position position="1198"/>
    </location>
</feature>
<keyword evidence="13" id="KW-1185">Reference proteome</keyword>
<sequence length="3220" mass="351890">MAEPEPIAIVGMGCRLPGSVSSPEDLWQLLSEGRDGWSKVPADRWNAEAFYHPDGESIQAYNAKGGYFLTHDVADFDARFFASNTNEADASDPQQRLLLETTYEALENAGIPIESLRGSDTAVYAAVFARDYDRLQWKDANNVSRLHLGGTGEAIIANRLSYVFDFRGASMTIDTGCSGSLVALHEACLALRTRQTRMAVVGGTETLLGPDQFICMGSAGMLNPEGKCFTFDHRGKGYGRGEGAATVIVKRLSDAIEDGDNIHAVIRNTASNQDGKTNGITNPSSEAQEALVRSVYKNAGLDPRDTLYIEAHGTGTLAGDAAEINSIGRVFSEHKRERNIFVGSVKTNLGHTEATSGLAGVIKAVLVLQHQQIPPNLNFEKPKPGLDLEQRQITVPLSLEPLVPEGHQGPIRASVNSFGYGGTNCHVILDRFEHTVPKPVAPSTNGHHENGHSVNGLSANGHDSNGHDSDGHPSNGDSSEAQELTGNPALLFPLSAQSETSLEAMPKILENWISRQEMDHAALRDLSYTLSCRRSRFAWRQAFVASTSAELLTELQGPTSTKVRAARATKVAFVFTGQGAQWAGMGRDLLATSETFRKAMDKAAAMLKTFGAKWELLEELARPEGESRINESALAQPVTTIIQMALVDLLRDYGVQPSWVVGHSSGEIAAAYSAGILSTEDAIRSAFYRGKSSSVAKALNDLPGTMLAVGLGEQAAVQAILDAKIEESKGRVTVACVNSPTSTTLSGDEPAIDALYETLAAAGVFARKLKVETAYHSHHMEKVAKSYSASLAEVKPNAIREGIQFVSSVTGTTKTTDFGAEYWTRNLVSQVRFNDAVSHLVQNMQASGNQDDANVFIEIGPHSALQGPLRQVLSATPDVKWSYFAPLTRGKNASSTFTATIARLFELGVSLKLQSAFVSAGGAATPRVLGNVTRYPWDHRVKYWREPRFSRDYRLRQFPYHDLCGLYDVQSSIDEPRWRHQLSLDRLPWIRHHIVDGQVVFPLTGYTCMMVESLNQLVQMRHPGSKIAKYVVKDQRVHRPIILAQEQDEEAGPDVEVQLILSPSKSSVDSPWYTARILSLQPDGKWAEHLTTQLRFELQASAGVDAAPAFGDEHSIATQEAFEALDRITALATQTVDPEVMYAEHRKAGNDWGPSFALVNEASMGQGVALAKLQTPDMTQWMPHGYSQPHLVHPATLDATVHMLATLFHKQIINAPLMPVKTDESIMTSDMLSKPGIDNIVAIDIKPLGKTAGRGNVWMFQRAPDSGELKLVCSFSGVQLQAVGEEAEETAKLFERENNTEVVWTEDPSLLNEATFNALTKPHAESTPEFYDRLDLNEKAAMIYLDKVKDLVVVRSPETAPLPHLQHFCKWISAWTASESFRNTIDGMRDEDKAAILERSSRLGSHEGALLETIGQSLQSILDNTVTSLDASSDSSLWSSWYKDGPMLPARKQMTEYFKILAHKNPHLSIVEIGAGTGNAAAHFLEAVGDNAAALVKQYCFTDNSADHFETGKAALKKWESLLNFKVLDISKDPVEQGFERHQFDVVVASDVLRTASSASETLQNVQKILKPGGRLLLVESHRQSAAVNTVLGTLPGWWELKDGQMVDADLNPSEWNDCLVSNSFSGIEFSATDCDGPLARFSFIVAQLIDTAADKPVSEAIPVPESMRIIHRGTSSVTQELAEALLPGFEATGLPTQLATWKSLADASHTVEQNDPSFYVVLDSANSSVLVRPNPEEFGLINAIMSGAQFILWVTFQEDGVADVAAEVVGKPDVAAVKALVHGLARVVRRENEGVKLLTLEAMDPVTKDNTSELLTYVNRLAALIHTPRVEHTSQGCDSEFVISGGRCLVPRLLPDTHFIDWADRVNHRNKVEEHLYNDPNLPLKLEVGTPGLLSSLHFVRNDVIATPLADDEIQIDAKAYGVNFRDVLIGLGQMRPDSPMAGEVSGIVTAVGSGSWVQERYKVGDRVYGLKGQAYASQTRIKGTHAHVLPHAMESWADGASISIVFTTVYYSFVHLARLRRGQTVLIHAATGAVGQAAIQYAQHVGAVVFATASSLEKRQTLVDNYGIPESHILNARAAPLDLKRKILRMTNNRGVDVVLNSIAGEMLAESWDCIASFGIHIELGKADITRNNHLSMAPFDRNVTFASVDLFAFCNEREDDFYEMSGEVVALFNSGVFTPVKPVMTMPIGQLEAAFRLIAERKHMGKVVLEIPDGAVVQAVLPPPPRARLAKDGTYLVAGGLGDIGSRLISLLVTLGAGHIVALTRKNLDQADHDAFVAKHAAPDSTIHIAQCDITNSESVRKLLDHCQKALPAVRGIINCGVVLRDHPLVDMTVDDWNTVLGPKVHGTWNLDNAFSSPDLDFFIMLTSVAGVIGNPAQTNYSAANNFQDAYARHHPKSFNTRYTALALPPVGGSGYIVDLIAAGEYARLERLGSHVMSFDEVMQLAEYSMQNSEDMPSRTQAVMGFDRKSIMAMPDSFWTPMFETLPRLESADADGSGLATAKRDIEGSLKAAATMDEAVDIIAQATLEKFAVFLNVSISDLSVHQAPASIGLDSLVSIELKNWIVRTFKATLQASELTSAPSILGLAGTLAMRSKFVSAELRSQKSGGQDGEEGDEAQTKTQSKGVLAKEDSQTRKEPCCPVPDETPRLPVPDFDTAMQNYMDGSAHLAQSEEERTTFQTAVQEFTAPDGVARKVYENIKHRAADPATGGNWANDYLREHTYLRRREPTQYTSFCAVYHPGRVPQTQAEVAALLAITAFQYKKEIDNGTLEPAFVLGTPICMAFDKWLFNTARIPGIGRDMTVKGSGDYCVVLRRGRAFVVPLHEAGQDVSLRTVKKTIDAILNNVQDQGTWAGILTSDSRDSWAKVRDGLLSVGPQNGEYFSTLESAAFVVCLDDGSPETPEECAKHCRLGDGSNRWHDKCVQFTVAANGRAGVIFEHSFIDGTLPVPLHDRISAAIDEYRPAEANGTDCHLPEAPRELELATTAEADQQIAILKEKWAAFSDARDFLYHEVPGLGQKFITGHNLPLKGTYDATLQLAMHLYYGTLPVSWQPMALTHFHEGRHDLVQLNSPPVRAFCDAATDESMSLSDRRALLLKAALDMNARIRDSKDGKGHYRLLHVIDKQFPADEPRAAIFTHPLQRRLDNFTNITYINPPNFEGYMVSWDPNALRLKYTIRQDSCAISTVCGQGKAEDLTQAIERAVLIIKELIQASFTS</sequence>
<dbReference type="Pfam" id="PF21089">
    <property type="entry name" value="PKS_DH_N"/>
    <property type="match status" value="1"/>
</dbReference>
<dbReference type="InterPro" id="IPR049552">
    <property type="entry name" value="PKS_DH_N"/>
</dbReference>
<accession>A0A136IN82</accession>
<dbReference type="Pfam" id="PF00755">
    <property type="entry name" value="Carn_acyltransf"/>
    <property type="match status" value="1"/>
</dbReference>
<feature type="region of interest" description="Disordered" evidence="8">
    <location>
        <begin position="437"/>
        <end position="483"/>
    </location>
</feature>
<dbReference type="Gene3D" id="3.40.47.10">
    <property type="match status" value="1"/>
</dbReference>
<evidence type="ECO:0000259" key="10">
    <source>
        <dbReference type="PROSITE" id="PS52004"/>
    </source>
</evidence>
<dbReference type="InterPro" id="IPR029063">
    <property type="entry name" value="SAM-dependent_MTases_sf"/>
</dbReference>
<dbReference type="Pfam" id="PF02801">
    <property type="entry name" value="Ketoacyl-synt_C"/>
    <property type="match status" value="1"/>
</dbReference>
<dbReference type="Pfam" id="PF13602">
    <property type="entry name" value="ADH_zinc_N_2"/>
    <property type="match status" value="1"/>
</dbReference>
<dbReference type="OrthoDB" id="329835at2759"/>
<dbReference type="InterPro" id="IPR020807">
    <property type="entry name" value="PKS_DH"/>
</dbReference>
<feature type="compositionally biased region" description="Basic and acidic residues" evidence="8">
    <location>
        <begin position="2631"/>
        <end position="2642"/>
    </location>
</feature>
<feature type="domain" description="Ketosynthase family 3 (KS3)" evidence="10">
    <location>
        <begin position="4"/>
        <end position="431"/>
    </location>
</feature>
<evidence type="ECO:0000256" key="3">
    <source>
        <dbReference type="ARBA" id="ARBA00022679"/>
    </source>
</evidence>
<keyword evidence="6" id="KW-0511">Multifunctional enzyme</keyword>
<dbReference type="Pfam" id="PF08242">
    <property type="entry name" value="Methyltransf_12"/>
    <property type="match status" value="1"/>
</dbReference>
<dbReference type="SMART" id="SM00825">
    <property type="entry name" value="PKS_KS"/>
    <property type="match status" value="1"/>
</dbReference>
<dbReference type="Gene3D" id="1.10.1200.10">
    <property type="entry name" value="ACP-like"/>
    <property type="match status" value="1"/>
</dbReference>
<dbReference type="InterPro" id="IPR016036">
    <property type="entry name" value="Malonyl_transacylase_ACP-bd"/>
</dbReference>
<feature type="domain" description="Carrier" evidence="9">
    <location>
        <begin position="2513"/>
        <end position="2598"/>
    </location>
</feature>
<dbReference type="Gene3D" id="3.30.559.70">
    <property type="entry name" value="Choline/Carnitine o-acyltransferase, domain 2"/>
    <property type="match status" value="1"/>
</dbReference>
<dbReference type="GO" id="GO:0006633">
    <property type="term" value="P:fatty acid biosynthetic process"/>
    <property type="evidence" value="ECO:0007669"/>
    <property type="project" value="TreeGrafter"/>
</dbReference>
<dbReference type="SMART" id="SM00829">
    <property type="entry name" value="PKS_ER"/>
    <property type="match status" value="1"/>
</dbReference>
<dbReference type="SUPFAM" id="SSF51735">
    <property type="entry name" value="NAD(P)-binding Rossmann-fold domains"/>
    <property type="match status" value="2"/>
</dbReference>
<dbReference type="InterPro" id="IPR036736">
    <property type="entry name" value="ACP-like_sf"/>
</dbReference>
<evidence type="ECO:0000313" key="12">
    <source>
        <dbReference type="EMBL" id="KXJ86344.1"/>
    </source>
</evidence>
<dbReference type="Gene3D" id="3.10.129.110">
    <property type="entry name" value="Polyketide synthase dehydratase"/>
    <property type="match status" value="1"/>
</dbReference>
<dbReference type="InterPro" id="IPR014030">
    <property type="entry name" value="Ketoacyl_synth_N"/>
</dbReference>
<dbReference type="Gene3D" id="3.40.50.150">
    <property type="entry name" value="Vaccinia Virus protein VP39"/>
    <property type="match status" value="1"/>
</dbReference>
<dbReference type="SUPFAM" id="SSF52777">
    <property type="entry name" value="CoA-dependent acyltransferases"/>
    <property type="match status" value="2"/>
</dbReference>
<dbReference type="CDD" id="cd05195">
    <property type="entry name" value="enoyl_red"/>
    <property type="match status" value="1"/>
</dbReference>
<dbReference type="Proteomes" id="UP000070501">
    <property type="component" value="Unassembled WGS sequence"/>
</dbReference>
<dbReference type="Pfam" id="PF23297">
    <property type="entry name" value="ACP_SdgA_C"/>
    <property type="match status" value="1"/>
</dbReference>
<dbReference type="EMBL" id="KQ964268">
    <property type="protein sequence ID" value="KXJ86344.1"/>
    <property type="molecule type" value="Genomic_DNA"/>
</dbReference>
<dbReference type="InterPro" id="IPR049900">
    <property type="entry name" value="PKS_mFAS_DH"/>
</dbReference>
<dbReference type="Pfam" id="PF23114">
    <property type="entry name" value="NAD-bd_HRPKS_sdrA"/>
    <property type="match status" value="1"/>
</dbReference>
<keyword evidence="4" id="KW-0521">NADP</keyword>
<dbReference type="PROSITE" id="PS50075">
    <property type="entry name" value="CARRIER"/>
    <property type="match status" value="1"/>
</dbReference>
<evidence type="ECO:0000259" key="11">
    <source>
        <dbReference type="PROSITE" id="PS52019"/>
    </source>
</evidence>
<dbReference type="InterPro" id="IPR009081">
    <property type="entry name" value="PP-bd_ACP"/>
</dbReference>
<feature type="region of interest" description="Disordered" evidence="8">
    <location>
        <begin position="2605"/>
        <end position="2654"/>
    </location>
</feature>
<evidence type="ECO:0000256" key="7">
    <source>
        <dbReference type="PROSITE-ProRule" id="PRU01363"/>
    </source>
</evidence>
<feature type="domain" description="PKS/mFAS DH" evidence="11">
    <location>
        <begin position="961"/>
        <end position="1289"/>
    </location>
</feature>
<dbReference type="InterPro" id="IPR057326">
    <property type="entry name" value="KR_dom"/>
</dbReference>
<evidence type="ECO:0000256" key="5">
    <source>
        <dbReference type="ARBA" id="ARBA00023002"/>
    </source>
</evidence>
<dbReference type="SUPFAM" id="SSF55048">
    <property type="entry name" value="Probable ACP-binding domain of malonyl-CoA ACP transacylase"/>
    <property type="match status" value="1"/>
</dbReference>
<dbReference type="SUPFAM" id="SSF47336">
    <property type="entry name" value="ACP-like"/>
    <property type="match status" value="1"/>
</dbReference>
<dbReference type="InParanoid" id="A0A136IN82"/>
<dbReference type="InterPro" id="IPR039551">
    <property type="entry name" value="Cho/carn_acyl_trans"/>
</dbReference>
<dbReference type="InterPro" id="IPR056501">
    <property type="entry name" value="NAD-bd_HRPKS_sdrA"/>
</dbReference>
<dbReference type="InterPro" id="IPR013968">
    <property type="entry name" value="PKS_KR"/>
</dbReference>
<dbReference type="InterPro" id="IPR001227">
    <property type="entry name" value="Ac_transferase_dom_sf"/>
</dbReference>
<feature type="active site" description="Proton acceptor; for dehydratase activity" evidence="7">
    <location>
        <position position="993"/>
    </location>
</feature>
<dbReference type="InterPro" id="IPR042104">
    <property type="entry name" value="PKS_dehydratase_sf"/>
</dbReference>
<dbReference type="GO" id="GO:0016491">
    <property type="term" value="F:oxidoreductase activity"/>
    <property type="evidence" value="ECO:0007669"/>
    <property type="project" value="UniProtKB-KW"/>
</dbReference>
<dbReference type="SMART" id="SM00823">
    <property type="entry name" value="PKS_PP"/>
    <property type="match status" value="1"/>
</dbReference>
<name>A0A136IN82_9PEZI</name>
<feature type="compositionally biased region" description="Polar residues" evidence="8">
    <location>
        <begin position="452"/>
        <end position="463"/>
    </location>
</feature>
<dbReference type="Gene3D" id="3.40.50.720">
    <property type="entry name" value="NAD(P)-binding Rossmann-like Domain"/>
    <property type="match status" value="1"/>
</dbReference>
<dbReference type="SUPFAM" id="SSF52151">
    <property type="entry name" value="FabD/lysophospholipase-like"/>
    <property type="match status" value="1"/>
</dbReference>
<dbReference type="CDD" id="cd02440">
    <property type="entry name" value="AdoMet_MTases"/>
    <property type="match status" value="1"/>
</dbReference>
<keyword evidence="5" id="KW-0560">Oxidoreductase</keyword>
<dbReference type="FunFam" id="3.40.366.10:FF:000002">
    <property type="entry name" value="Probable polyketide synthase 2"/>
    <property type="match status" value="1"/>
</dbReference>
<keyword evidence="2" id="KW-0597">Phosphoprotein</keyword>
<feature type="region of interest" description="C-terminal hotdog fold" evidence="7">
    <location>
        <begin position="1133"/>
        <end position="1289"/>
    </location>
</feature>
<dbReference type="Pfam" id="PF22621">
    <property type="entry name" value="CurL-like_PKS_C"/>
    <property type="match status" value="1"/>
</dbReference>
<dbReference type="PROSITE" id="PS52019">
    <property type="entry name" value="PKS_MFAS_DH"/>
    <property type="match status" value="1"/>
</dbReference>
<dbReference type="InterPro" id="IPR016035">
    <property type="entry name" value="Acyl_Trfase/lysoPLipase"/>
</dbReference>
<dbReference type="CDD" id="cd00833">
    <property type="entry name" value="PKS"/>
    <property type="match status" value="1"/>
</dbReference>
<dbReference type="InterPro" id="IPR016039">
    <property type="entry name" value="Thiolase-like"/>
</dbReference>
<dbReference type="InterPro" id="IPR023213">
    <property type="entry name" value="CAT-like_dom_sf"/>
</dbReference>
<dbReference type="SUPFAM" id="SSF53901">
    <property type="entry name" value="Thiolase-like"/>
    <property type="match status" value="1"/>
</dbReference>
<evidence type="ECO:0000256" key="6">
    <source>
        <dbReference type="ARBA" id="ARBA00023268"/>
    </source>
</evidence>
<dbReference type="InterPro" id="IPR014043">
    <property type="entry name" value="Acyl_transferase_dom"/>
</dbReference>
<dbReference type="InterPro" id="IPR014031">
    <property type="entry name" value="Ketoacyl_synth_C"/>
</dbReference>
<dbReference type="Pfam" id="PF00109">
    <property type="entry name" value="ketoacyl-synt"/>
    <property type="match status" value="1"/>
</dbReference>
<dbReference type="InterPro" id="IPR042231">
    <property type="entry name" value="Cho/carn_acyl_trans_2"/>
</dbReference>
<dbReference type="Gene3D" id="3.90.180.10">
    <property type="entry name" value="Medium-chain alcohol dehydrogenases, catalytic domain"/>
    <property type="match status" value="1"/>
</dbReference>
<dbReference type="GO" id="GO:1901336">
    <property type="term" value="P:lactone biosynthetic process"/>
    <property type="evidence" value="ECO:0007669"/>
    <property type="project" value="UniProtKB-ARBA"/>
</dbReference>
<dbReference type="InterPro" id="IPR020843">
    <property type="entry name" value="ER"/>
</dbReference>
<dbReference type="STRING" id="196109.A0A136IN82"/>
<dbReference type="SUPFAM" id="SSF53335">
    <property type="entry name" value="S-adenosyl-L-methionine-dependent methyltransferases"/>
    <property type="match status" value="1"/>
</dbReference>
<dbReference type="InterPro" id="IPR013217">
    <property type="entry name" value="Methyltransf_12"/>
</dbReference>
<dbReference type="SUPFAM" id="SSF50129">
    <property type="entry name" value="GroES-like"/>
    <property type="match status" value="1"/>
</dbReference>
<proteinExistence type="predicted"/>
<dbReference type="PANTHER" id="PTHR43775">
    <property type="entry name" value="FATTY ACID SYNTHASE"/>
    <property type="match status" value="1"/>
</dbReference>
<evidence type="ECO:0000313" key="13">
    <source>
        <dbReference type="Proteomes" id="UP000070501"/>
    </source>
</evidence>
<dbReference type="Gene3D" id="3.30.559.10">
    <property type="entry name" value="Chloramphenicol acetyltransferase-like domain"/>
    <property type="match status" value="1"/>
</dbReference>
<dbReference type="PROSITE" id="PS52004">
    <property type="entry name" value="KS3_2"/>
    <property type="match status" value="1"/>
</dbReference>
<dbReference type="GO" id="GO:0031177">
    <property type="term" value="F:phosphopantetheine binding"/>
    <property type="evidence" value="ECO:0007669"/>
    <property type="project" value="InterPro"/>
</dbReference>
<dbReference type="SMART" id="SM00822">
    <property type="entry name" value="PKS_KR"/>
    <property type="match status" value="1"/>
</dbReference>
<evidence type="ECO:0000256" key="4">
    <source>
        <dbReference type="ARBA" id="ARBA00022857"/>
    </source>
</evidence>
<organism evidence="12 13">
    <name type="scientific">Microdochium bolleyi</name>
    <dbReference type="NCBI Taxonomy" id="196109"/>
    <lineage>
        <taxon>Eukaryota</taxon>
        <taxon>Fungi</taxon>
        <taxon>Dikarya</taxon>
        <taxon>Ascomycota</taxon>
        <taxon>Pezizomycotina</taxon>
        <taxon>Sordariomycetes</taxon>
        <taxon>Xylariomycetidae</taxon>
        <taxon>Xylariales</taxon>
        <taxon>Microdochiaceae</taxon>
        <taxon>Microdochium</taxon>
    </lineage>
</organism>
<dbReference type="InterPro" id="IPR020841">
    <property type="entry name" value="PKS_Beta-ketoAc_synthase_dom"/>
</dbReference>
<dbReference type="InterPro" id="IPR049551">
    <property type="entry name" value="PKS_DH_C"/>
</dbReference>
<feature type="region of interest" description="N-terminal hotdog fold" evidence="7">
    <location>
        <begin position="961"/>
        <end position="1101"/>
    </location>
</feature>
<dbReference type="InterPro" id="IPR011032">
    <property type="entry name" value="GroES-like_sf"/>
</dbReference>
<dbReference type="PANTHER" id="PTHR43775:SF22">
    <property type="entry name" value="SYNTHASE, PUTATIVE (JCVI)-RELATED"/>
    <property type="match status" value="1"/>
</dbReference>